<dbReference type="InterPro" id="IPR018060">
    <property type="entry name" value="HTH_AraC"/>
</dbReference>
<dbReference type="InterPro" id="IPR018062">
    <property type="entry name" value="HTH_AraC-typ_CS"/>
</dbReference>
<keyword evidence="3" id="KW-0804">Transcription</keyword>
<evidence type="ECO:0000259" key="4">
    <source>
        <dbReference type="PROSITE" id="PS01124"/>
    </source>
</evidence>
<gene>
    <name evidence="5" type="ORF">GCM10010191_53250</name>
</gene>
<dbReference type="InterPro" id="IPR050204">
    <property type="entry name" value="AraC_XylS_family_regulators"/>
</dbReference>
<comment type="caution">
    <text evidence="5">The sequence shown here is derived from an EMBL/GenBank/DDBJ whole genome shotgun (WGS) entry which is preliminary data.</text>
</comment>
<dbReference type="SUPFAM" id="SSF46689">
    <property type="entry name" value="Homeodomain-like"/>
    <property type="match status" value="2"/>
</dbReference>
<dbReference type="Pfam" id="PF12852">
    <property type="entry name" value="Cupin_6"/>
    <property type="match status" value="1"/>
</dbReference>
<organism evidence="5 6">
    <name type="scientific">Actinomadura vinacea</name>
    <dbReference type="NCBI Taxonomy" id="115336"/>
    <lineage>
        <taxon>Bacteria</taxon>
        <taxon>Bacillati</taxon>
        <taxon>Actinomycetota</taxon>
        <taxon>Actinomycetes</taxon>
        <taxon>Streptosporangiales</taxon>
        <taxon>Thermomonosporaceae</taxon>
        <taxon>Actinomadura</taxon>
    </lineage>
</organism>
<dbReference type="EMBL" id="BAAARW010000020">
    <property type="protein sequence ID" value="GAA2432562.1"/>
    <property type="molecule type" value="Genomic_DNA"/>
</dbReference>
<keyword evidence="2" id="KW-0238">DNA-binding</keyword>
<proteinExistence type="predicted"/>
<accession>A0ABN3JKU5</accession>
<feature type="domain" description="HTH araC/xylS-type" evidence="4">
    <location>
        <begin position="217"/>
        <end position="315"/>
    </location>
</feature>
<dbReference type="InterPro" id="IPR032783">
    <property type="entry name" value="AraC_lig"/>
</dbReference>
<name>A0ABN3JKU5_9ACTN</name>
<dbReference type="InterPro" id="IPR009057">
    <property type="entry name" value="Homeodomain-like_sf"/>
</dbReference>
<evidence type="ECO:0000313" key="6">
    <source>
        <dbReference type="Proteomes" id="UP001501231"/>
    </source>
</evidence>
<dbReference type="Proteomes" id="UP001501231">
    <property type="component" value="Unassembled WGS sequence"/>
</dbReference>
<evidence type="ECO:0000256" key="2">
    <source>
        <dbReference type="ARBA" id="ARBA00023125"/>
    </source>
</evidence>
<dbReference type="SMART" id="SM00342">
    <property type="entry name" value="HTH_ARAC"/>
    <property type="match status" value="1"/>
</dbReference>
<reference evidence="5 6" key="1">
    <citation type="journal article" date="2019" name="Int. J. Syst. Evol. Microbiol.">
        <title>The Global Catalogue of Microorganisms (GCM) 10K type strain sequencing project: providing services to taxonomists for standard genome sequencing and annotation.</title>
        <authorList>
            <consortium name="The Broad Institute Genomics Platform"/>
            <consortium name="The Broad Institute Genome Sequencing Center for Infectious Disease"/>
            <person name="Wu L."/>
            <person name="Ma J."/>
        </authorList>
    </citation>
    <scope>NUCLEOTIDE SEQUENCE [LARGE SCALE GENOMIC DNA]</scope>
    <source>
        <strain evidence="5 6">JCM 3325</strain>
    </source>
</reference>
<evidence type="ECO:0000256" key="3">
    <source>
        <dbReference type="ARBA" id="ARBA00023163"/>
    </source>
</evidence>
<protein>
    <submittedName>
        <fullName evidence="5">AraC family transcriptional regulator</fullName>
    </submittedName>
</protein>
<evidence type="ECO:0000313" key="5">
    <source>
        <dbReference type="EMBL" id="GAA2432562.1"/>
    </source>
</evidence>
<dbReference type="PANTHER" id="PTHR46796">
    <property type="entry name" value="HTH-TYPE TRANSCRIPTIONAL ACTIVATOR RHAS-RELATED"/>
    <property type="match status" value="1"/>
</dbReference>
<keyword evidence="1" id="KW-0805">Transcription regulation</keyword>
<keyword evidence="6" id="KW-1185">Reference proteome</keyword>
<dbReference type="Pfam" id="PF12833">
    <property type="entry name" value="HTH_18"/>
    <property type="match status" value="1"/>
</dbReference>
<dbReference type="PANTHER" id="PTHR46796:SF13">
    <property type="entry name" value="HTH-TYPE TRANSCRIPTIONAL ACTIVATOR RHAS"/>
    <property type="match status" value="1"/>
</dbReference>
<dbReference type="Gene3D" id="1.10.10.60">
    <property type="entry name" value="Homeodomain-like"/>
    <property type="match status" value="2"/>
</dbReference>
<dbReference type="PROSITE" id="PS01124">
    <property type="entry name" value="HTH_ARAC_FAMILY_2"/>
    <property type="match status" value="1"/>
</dbReference>
<dbReference type="PROSITE" id="PS00041">
    <property type="entry name" value="HTH_ARAC_FAMILY_1"/>
    <property type="match status" value="1"/>
</dbReference>
<evidence type="ECO:0000256" key="1">
    <source>
        <dbReference type="ARBA" id="ARBA00023015"/>
    </source>
</evidence>
<sequence>MAVDVLADLLDGVRARGALFRQAVMSPPWGLRFAHGAPLTLVTMLRGEAWIVPAGAGEPVRLRPGDVAVARGPAPFTVADDPATRPGYAVTDADYCARADGTEAGEEIVRDVRTCAVRDPGAPALLLAGAYESEASGGTSERLLSALPELLVIPDPGALPPLLDLIAAEVTAERPGQRVVLDRYLDVLLVSVLRAWFDGAGAHAPAWYGAMRDPVAGPALRLLHADPSHPWTVAGLAAKVGVSRATLARRFTAQVGEAPMAYLTGWRIALAADLLRETDVTVASIARRVGYANAFALSVAFKRLNGSTPSAHRASASRW</sequence>